<dbReference type="Proteomes" id="UP000027222">
    <property type="component" value="Unassembled WGS sequence"/>
</dbReference>
<keyword evidence="2" id="KW-0812">Transmembrane</keyword>
<evidence type="ECO:0000313" key="3">
    <source>
        <dbReference type="EMBL" id="KDR73796.1"/>
    </source>
</evidence>
<organism evidence="3 4">
    <name type="scientific">Galerina marginata (strain CBS 339.88)</name>
    <dbReference type="NCBI Taxonomy" id="685588"/>
    <lineage>
        <taxon>Eukaryota</taxon>
        <taxon>Fungi</taxon>
        <taxon>Dikarya</taxon>
        <taxon>Basidiomycota</taxon>
        <taxon>Agaricomycotina</taxon>
        <taxon>Agaricomycetes</taxon>
        <taxon>Agaricomycetidae</taxon>
        <taxon>Agaricales</taxon>
        <taxon>Agaricineae</taxon>
        <taxon>Strophariaceae</taxon>
        <taxon>Galerina</taxon>
    </lineage>
</organism>
<evidence type="ECO:0000256" key="2">
    <source>
        <dbReference type="SAM" id="Phobius"/>
    </source>
</evidence>
<evidence type="ECO:0000256" key="1">
    <source>
        <dbReference type="SAM" id="MobiDB-lite"/>
    </source>
</evidence>
<proteinExistence type="predicted"/>
<feature type="region of interest" description="Disordered" evidence="1">
    <location>
        <begin position="1"/>
        <end position="22"/>
    </location>
</feature>
<keyword evidence="4" id="KW-1185">Reference proteome</keyword>
<keyword evidence="2" id="KW-1133">Transmembrane helix</keyword>
<sequence length="159" mass="17492">MGHVPSQDQSKPGTPHTVAPTHVTRLSDLPSVRARPDLHEQPKCLSVHLLIWAQAHFISSRRRRSLMTRRLSMSIAFCLPGSGLEVGSELAPVGVIVVGSYCCYYCYSSRSSVIPSFRAGSNALICLFPLPSVLSLSPICICPLLVLAYFFRLRPLAER</sequence>
<dbReference type="HOGENOM" id="CLU_1660891_0_0_1"/>
<feature type="compositionally biased region" description="Polar residues" evidence="1">
    <location>
        <begin position="1"/>
        <end position="12"/>
    </location>
</feature>
<reference evidence="4" key="1">
    <citation type="journal article" date="2014" name="Proc. Natl. Acad. Sci. U.S.A.">
        <title>Extensive sampling of basidiomycete genomes demonstrates inadequacy of the white-rot/brown-rot paradigm for wood decay fungi.</title>
        <authorList>
            <person name="Riley R."/>
            <person name="Salamov A.A."/>
            <person name="Brown D.W."/>
            <person name="Nagy L.G."/>
            <person name="Floudas D."/>
            <person name="Held B.W."/>
            <person name="Levasseur A."/>
            <person name="Lombard V."/>
            <person name="Morin E."/>
            <person name="Otillar R."/>
            <person name="Lindquist E.A."/>
            <person name="Sun H."/>
            <person name="LaButti K.M."/>
            <person name="Schmutz J."/>
            <person name="Jabbour D."/>
            <person name="Luo H."/>
            <person name="Baker S.E."/>
            <person name="Pisabarro A.G."/>
            <person name="Walton J.D."/>
            <person name="Blanchette R.A."/>
            <person name="Henrissat B."/>
            <person name="Martin F."/>
            <person name="Cullen D."/>
            <person name="Hibbett D.S."/>
            <person name="Grigoriev I.V."/>
        </authorList>
    </citation>
    <scope>NUCLEOTIDE SEQUENCE [LARGE SCALE GENOMIC DNA]</scope>
    <source>
        <strain evidence="4">CBS 339.88</strain>
    </source>
</reference>
<feature type="transmembrane region" description="Helical" evidence="2">
    <location>
        <begin position="127"/>
        <end position="151"/>
    </location>
</feature>
<protein>
    <submittedName>
        <fullName evidence="3">Uncharacterized protein</fullName>
    </submittedName>
</protein>
<evidence type="ECO:0000313" key="4">
    <source>
        <dbReference type="Proteomes" id="UP000027222"/>
    </source>
</evidence>
<keyword evidence="2" id="KW-0472">Membrane</keyword>
<accession>A0A067SSC8</accession>
<name>A0A067SSC8_GALM3</name>
<gene>
    <name evidence="3" type="ORF">GALMADRAFT_632536</name>
</gene>
<dbReference type="AlphaFoldDB" id="A0A067SSC8"/>
<dbReference type="EMBL" id="KL142385">
    <property type="protein sequence ID" value="KDR73796.1"/>
    <property type="molecule type" value="Genomic_DNA"/>
</dbReference>